<dbReference type="InterPro" id="IPR044929">
    <property type="entry name" value="DNA/RNA_non-sp_Endonuclease_sf"/>
</dbReference>
<keyword evidence="3" id="KW-1185">Reference proteome</keyword>
<dbReference type="Gene3D" id="3.40.570.10">
    <property type="entry name" value="Extracellular Endonuclease, subunit A"/>
    <property type="match status" value="1"/>
</dbReference>
<feature type="region of interest" description="Disordered" evidence="1">
    <location>
        <begin position="307"/>
        <end position="327"/>
    </location>
</feature>
<feature type="region of interest" description="Disordered" evidence="1">
    <location>
        <begin position="607"/>
        <end position="716"/>
    </location>
</feature>
<feature type="region of interest" description="Disordered" evidence="1">
    <location>
        <begin position="1"/>
        <end position="57"/>
    </location>
</feature>
<sequence>MATRSPAKAAAPSTKPTAPPAPAASRPRPAAALAPSTKQAGGAAVKLGGETPAGDDLAPGVMDLKTMGGTFKPPAPIAAFLDGRQRSRVSTRFGKLADGAIEVETRAKGKYQVRNQRLSLSHPLFARIGEAAPGLAPCIEVNVASEKIEGRVGFAAGAKLDAFDAQIGKAPELLGLVGISLGALSGVVNSIAGGKLKVGLSSVPITLGQAFSGKVTLVAEDETITFDASATINVKGLATGNLEMKRTADGLITGKAAVGLQLPKNLSGSVDVAWDGRAVSGEGKVGYKGEKLSGDVTLRLMERAQAQQLEEQKKAPPEQAPPAPSPAAAKAAKKVDYVVFGEGDLAFAFNAWLNGTAHVIVDPKGYVTIIGKITPQQEFELFPQKDYVKPLFKVEIRASYGIPVVGNIFIFANVGMDAFAKLGPAKFYKIIVQGTYSTDPTKARDFSIQGTLNISAAAGARLRGEAGAGLEVLGHDIKAGAGVNGIAGIKGYAEATPTIGYREKAAPGEDRKGEWFIRGDLEIVGQPFLCLSGDLFVEIDAPWWSPVPDKKWTWPLGGKEWPLGSSLGFGASIDYVFGSGQWPKLDLKPVEFSADKFMTDLYADKAKSGKGGDIEKPGKWNDKNSKAADPPPKSSPKGNATAGKAPALSPAKSRVQPGGTGKGGKHVDPNARTATGKSVKQYQDEAVKKGGKPAGGEVKAGSGKAAGAGKDKDSRREQVTQALGALDQVTARHAKDGAGKETVATDVKAVRRKFSEVFKSLDVVDGGTTWDYAYEINPKGKGKGPKQVKKAAALSYPKPMKLAGETVGTEMTIDWMNHKFPKKHPGSPPKSGVQQKLMDLLPTEPGNKSTHKFVRGHLLNEHLGGEGVAENLFPITGFANSKHLHSTESRIKKWVEEKKDKWVWYRVRVGSFKNDLTSNDVDKNYVDSTLSCEAALKDESGKKAEAFQTTITSTYRDPKRTAAVIEELPTTGGRKKQP</sequence>
<name>A0A011NTM2_9PROT</name>
<feature type="compositionally biased region" description="Low complexity" evidence="1">
    <location>
        <begin position="1"/>
        <end position="16"/>
    </location>
</feature>
<dbReference type="AlphaFoldDB" id="A0A011NTM2"/>
<protein>
    <submittedName>
        <fullName evidence="2">Uncharacterized protein</fullName>
    </submittedName>
</protein>
<gene>
    <name evidence="2" type="ORF">AW08_01531</name>
</gene>
<feature type="compositionally biased region" description="Basic and acidic residues" evidence="1">
    <location>
        <begin position="607"/>
        <end position="626"/>
    </location>
</feature>
<dbReference type="PATRIC" id="fig|1454001.3.peg.1608"/>
<feature type="compositionally biased region" description="Low complexity" evidence="1">
    <location>
        <begin position="699"/>
        <end position="708"/>
    </location>
</feature>
<comment type="caution">
    <text evidence="2">The sequence shown here is derived from an EMBL/GenBank/DDBJ whole genome shotgun (WGS) entry which is preliminary data.</text>
</comment>
<dbReference type="STRING" id="1454001.AW08_01531"/>
<evidence type="ECO:0000313" key="3">
    <source>
        <dbReference type="Proteomes" id="UP000020218"/>
    </source>
</evidence>
<feature type="compositionally biased region" description="Low complexity" evidence="1">
    <location>
        <begin position="23"/>
        <end position="37"/>
    </location>
</feature>
<evidence type="ECO:0000313" key="2">
    <source>
        <dbReference type="EMBL" id="EXI67927.1"/>
    </source>
</evidence>
<organism evidence="2 3">
    <name type="scientific">Candidatus Accumulibacter adjunctus</name>
    <dbReference type="NCBI Taxonomy" id="1454001"/>
    <lineage>
        <taxon>Bacteria</taxon>
        <taxon>Pseudomonadati</taxon>
        <taxon>Pseudomonadota</taxon>
        <taxon>Betaproteobacteria</taxon>
        <taxon>Candidatus Accumulibacter</taxon>
    </lineage>
</organism>
<reference evidence="2" key="1">
    <citation type="submission" date="2014-02" db="EMBL/GenBank/DDBJ databases">
        <title>Expanding our view of genomic diversity in Candidatus Accumulibacter clades.</title>
        <authorList>
            <person name="Skennerton C.T."/>
            <person name="Barr J.J."/>
            <person name="Slater F.R."/>
            <person name="Bond P.L."/>
            <person name="Tyson G.W."/>
        </authorList>
    </citation>
    <scope>NUCLEOTIDE SEQUENCE [LARGE SCALE GENOMIC DNA]</scope>
</reference>
<dbReference type="Proteomes" id="UP000020218">
    <property type="component" value="Unassembled WGS sequence"/>
</dbReference>
<proteinExistence type="predicted"/>
<feature type="compositionally biased region" description="Polar residues" evidence="1">
    <location>
        <begin position="672"/>
        <end position="681"/>
    </location>
</feature>
<evidence type="ECO:0000256" key="1">
    <source>
        <dbReference type="SAM" id="MobiDB-lite"/>
    </source>
</evidence>
<dbReference type="EMBL" id="JFAX01000007">
    <property type="protein sequence ID" value="EXI67927.1"/>
    <property type="molecule type" value="Genomic_DNA"/>
</dbReference>
<accession>A0A011NTM2</accession>